<gene>
    <name evidence="3" type="ORF">TrLO_g2086</name>
</gene>
<dbReference type="InterPro" id="IPR015404">
    <property type="entry name" value="Vps5_C"/>
</dbReference>
<evidence type="ECO:0000313" key="4">
    <source>
        <dbReference type="Proteomes" id="UP001165122"/>
    </source>
</evidence>
<feature type="coiled-coil region" evidence="1">
    <location>
        <begin position="295"/>
        <end position="329"/>
    </location>
</feature>
<dbReference type="Gene3D" id="3.30.1520.10">
    <property type="entry name" value="Phox-like domain"/>
    <property type="match status" value="1"/>
</dbReference>
<dbReference type="SUPFAM" id="SSF64268">
    <property type="entry name" value="PX domain"/>
    <property type="match status" value="1"/>
</dbReference>
<dbReference type="PANTHER" id="PTHR10555">
    <property type="entry name" value="SORTING NEXIN"/>
    <property type="match status" value="1"/>
</dbReference>
<dbReference type="PANTHER" id="PTHR10555:SF170">
    <property type="entry name" value="FI18122P1"/>
    <property type="match status" value="1"/>
</dbReference>
<accession>A0A9W7FQR2</accession>
<keyword evidence="4" id="KW-1185">Reference proteome</keyword>
<dbReference type="Pfam" id="PF09325">
    <property type="entry name" value="Vps5"/>
    <property type="match status" value="1"/>
</dbReference>
<dbReference type="GO" id="GO:0035091">
    <property type="term" value="F:phosphatidylinositol binding"/>
    <property type="evidence" value="ECO:0007669"/>
    <property type="project" value="InterPro"/>
</dbReference>
<dbReference type="InterPro" id="IPR027267">
    <property type="entry name" value="AH/BAR_dom_sf"/>
</dbReference>
<dbReference type="Proteomes" id="UP001165122">
    <property type="component" value="Unassembled WGS sequence"/>
</dbReference>
<evidence type="ECO:0000313" key="3">
    <source>
        <dbReference type="EMBL" id="GMI17242.1"/>
    </source>
</evidence>
<dbReference type="GO" id="GO:0005768">
    <property type="term" value="C:endosome"/>
    <property type="evidence" value="ECO:0007669"/>
    <property type="project" value="TreeGrafter"/>
</dbReference>
<dbReference type="InterPro" id="IPR036871">
    <property type="entry name" value="PX_dom_sf"/>
</dbReference>
<feature type="domain" description="PX" evidence="2">
    <location>
        <begin position="2"/>
        <end position="121"/>
    </location>
</feature>
<keyword evidence="1" id="KW-0175">Coiled coil</keyword>
<dbReference type="PROSITE" id="PS50195">
    <property type="entry name" value="PX"/>
    <property type="match status" value="1"/>
</dbReference>
<sequence length="411" mass="45571">MVVIKASVTAPQQQSEGMNKFTSYKVNTTVLQTHSNFPFQSSSVIRRYSDFVWLVSQLLEAYPGCIVPPLPEKQAVSRFSPEFVESRRRQLDKFIVRVSEHEELINSECLAVFLSADDVAFGVRKTAGSGQKDAGKGGGGVMKWFNETKTSLSKDLVKTDDDEKFAEIGNYVETLENQMKTVVKHTQSLVKKGKETANGLFEFGLAFTLLGQSETSSLGSALTLVGHTADSLSVLSAEQAEMENEKFENPLIDYIRIIGSVKAALQQRKDKLVSYSAATSELAAKKIALQKIQGVAGKEDKVHQSEESVKRAEARLAEEERIFNDTSSRCLREVSRFKAEKAADMKKTVLDYINLQIEFNKRMEETWTKLVPNYITTMKFALFASLVASATAFQVAPAAKASTSLKVNELE</sequence>
<reference evidence="4" key="1">
    <citation type="journal article" date="2023" name="Commun. Biol.">
        <title>Genome analysis of Parmales, the sister group of diatoms, reveals the evolutionary specialization of diatoms from phago-mixotrophs to photoautotrophs.</title>
        <authorList>
            <person name="Ban H."/>
            <person name="Sato S."/>
            <person name="Yoshikawa S."/>
            <person name="Yamada K."/>
            <person name="Nakamura Y."/>
            <person name="Ichinomiya M."/>
            <person name="Sato N."/>
            <person name="Blanc-Mathieu R."/>
            <person name="Endo H."/>
            <person name="Kuwata A."/>
            <person name="Ogata H."/>
        </authorList>
    </citation>
    <scope>NUCLEOTIDE SEQUENCE [LARGE SCALE GENOMIC DNA]</scope>
    <source>
        <strain evidence="4">NIES 3700</strain>
    </source>
</reference>
<dbReference type="EMBL" id="BRXW01000285">
    <property type="protein sequence ID" value="GMI17242.1"/>
    <property type="molecule type" value="Genomic_DNA"/>
</dbReference>
<feature type="non-terminal residue" evidence="3">
    <location>
        <position position="411"/>
    </location>
</feature>
<protein>
    <recommendedName>
        <fullName evidence="2">PX domain-containing protein</fullName>
    </recommendedName>
</protein>
<dbReference type="SMART" id="SM00312">
    <property type="entry name" value="PX"/>
    <property type="match status" value="1"/>
</dbReference>
<dbReference type="SUPFAM" id="SSF103657">
    <property type="entry name" value="BAR/IMD domain-like"/>
    <property type="match status" value="1"/>
</dbReference>
<dbReference type="AlphaFoldDB" id="A0A9W7FQR2"/>
<evidence type="ECO:0000259" key="2">
    <source>
        <dbReference type="PROSITE" id="PS50195"/>
    </source>
</evidence>
<dbReference type="Gene3D" id="1.20.1270.60">
    <property type="entry name" value="Arfaptin homology (AH) domain/BAR domain"/>
    <property type="match status" value="1"/>
</dbReference>
<dbReference type="Pfam" id="PF00787">
    <property type="entry name" value="PX"/>
    <property type="match status" value="1"/>
</dbReference>
<dbReference type="OrthoDB" id="5227681at2759"/>
<dbReference type="InterPro" id="IPR001683">
    <property type="entry name" value="PX_dom"/>
</dbReference>
<name>A0A9W7FQR2_9STRA</name>
<dbReference type="CDD" id="cd07596">
    <property type="entry name" value="BAR_SNX"/>
    <property type="match status" value="1"/>
</dbReference>
<evidence type="ECO:0000256" key="1">
    <source>
        <dbReference type="SAM" id="Coils"/>
    </source>
</evidence>
<organism evidence="3 4">
    <name type="scientific">Triparma laevis f. longispina</name>
    <dbReference type="NCBI Taxonomy" id="1714387"/>
    <lineage>
        <taxon>Eukaryota</taxon>
        <taxon>Sar</taxon>
        <taxon>Stramenopiles</taxon>
        <taxon>Ochrophyta</taxon>
        <taxon>Bolidophyceae</taxon>
        <taxon>Parmales</taxon>
        <taxon>Triparmaceae</taxon>
        <taxon>Triparma</taxon>
    </lineage>
</organism>
<proteinExistence type="predicted"/>
<comment type="caution">
    <text evidence="3">The sequence shown here is derived from an EMBL/GenBank/DDBJ whole genome shotgun (WGS) entry which is preliminary data.</text>
</comment>